<dbReference type="InterPro" id="IPR027417">
    <property type="entry name" value="P-loop_NTPase"/>
</dbReference>
<organism evidence="2 3">
    <name type="scientific">Trichonephila clavata</name>
    <name type="common">Joro spider</name>
    <name type="synonym">Nephila clavata</name>
    <dbReference type="NCBI Taxonomy" id="2740835"/>
    <lineage>
        <taxon>Eukaryota</taxon>
        <taxon>Metazoa</taxon>
        <taxon>Ecdysozoa</taxon>
        <taxon>Arthropoda</taxon>
        <taxon>Chelicerata</taxon>
        <taxon>Arachnida</taxon>
        <taxon>Araneae</taxon>
        <taxon>Araneomorphae</taxon>
        <taxon>Entelegynae</taxon>
        <taxon>Araneoidea</taxon>
        <taxon>Nephilidae</taxon>
        <taxon>Trichonephila</taxon>
    </lineage>
</organism>
<dbReference type="InterPro" id="IPR051055">
    <property type="entry name" value="PIF1_helicase"/>
</dbReference>
<evidence type="ECO:0000259" key="1">
    <source>
        <dbReference type="Pfam" id="PF21530"/>
    </source>
</evidence>
<keyword evidence="2" id="KW-0347">Helicase</keyword>
<dbReference type="Proteomes" id="UP000887116">
    <property type="component" value="Unassembled WGS sequence"/>
</dbReference>
<evidence type="ECO:0000313" key="2">
    <source>
        <dbReference type="EMBL" id="GFQ72618.1"/>
    </source>
</evidence>
<dbReference type="PANTHER" id="PTHR47642">
    <property type="entry name" value="ATP-DEPENDENT DNA HELICASE"/>
    <property type="match status" value="1"/>
</dbReference>
<sequence>MVFGDLFQLPPIRGAQAFHQPDRFDSSTHLWRLIVLLELTENIRQQGDTTFTDLLNALGVCGLKAPHFALLELRMLTEASGDFDLDRAICMYPTRAQVDAHKTAVLDRYRVTKVRVFKFLSQDVLINATRNADNVITDNIVSGNINKTGGLQKELEIFNGARVMFRSNINIEQGLVNGAMGIITEIV</sequence>
<dbReference type="AlphaFoldDB" id="A0A8X6KI53"/>
<feature type="domain" description="DNA helicase Pif1-like 2B" evidence="1">
    <location>
        <begin position="149"/>
        <end position="185"/>
    </location>
</feature>
<gene>
    <name evidence="2" type="primary">pif1_106</name>
    <name evidence="2" type="ORF">TNCT_355791</name>
</gene>
<dbReference type="GO" id="GO:0004386">
    <property type="term" value="F:helicase activity"/>
    <property type="evidence" value="ECO:0007669"/>
    <property type="project" value="UniProtKB-KW"/>
</dbReference>
<evidence type="ECO:0000313" key="3">
    <source>
        <dbReference type="Proteomes" id="UP000887116"/>
    </source>
</evidence>
<accession>A0A8X6KI53</accession>
<dbReference type="EMBL" id="BMAO01011285">
    <property type="protein sequence ID" value="GFQ72618.1"/>
    <property type="molecule type" value="Genomic_DNA"/>
</dbReference>
<proteinExistence type="predicted"/>
<dbReference type="SUPFAM" id="SSF52540">
    <property type="entry name" value="P-loop containing nucleoside triphosphate hydrolases"/>
    <property type="match status" value="1"/>
</dbReference>
<dbReference type="Pfam" id="PF21530">
    <property type="entry name" value="Pif1_2B_dom"/>
    <property type="match status" value="1"/>
</dbReference>
<dbReference type="InterPro" id="IPR049163">
    <property type="entry name" value="Pif1-like_2B_dom"/>
</dbReference>
<keyword evidence="2" id="KW-0067">ATP-binding</keyword>
<protein>
    <submittedName>
        <fullName evidence="2">ATP-dependent DNA helicase</fullName>
    </submittedName>
</protein>
<name>A0A8X6KI53_TRICU</name>
<dbReference type="OrthoDB" id="6434236at2759"/>
<keyword evidence="2" id="KW-0378">Hydrolase</keyword>
<comment type="caution">
    <text evidence="2">The sequence shown here is derived from an EMBL/GenBank/DDBJ whole genome shotgun (WGS) entry which is preliminary data.</text>
</comment>
<keyword evidence="3" id="KW-1185">Reference proteome</keyword>
<reference evidence="2" key="1">
    <citation type="submission" date="2020-07" db="EMBL/GenBank/DDBJ databases">
        <title>Multicomponent nature underlies the extraordinary mechanical properties of spider dragline silk.</title>
        <authorList>
            <person name="Kono N."/>
            <person name="Nakamura H."/>
            <person name="Mori M."/>
            <person name="Yoshida Y."/>
            <person name="Ohtoshi R."/>
            <person name="Malay A.D."/>
            <person name="Moran D.A.P."/>
            <person name="Tomita M."/>
            <person name="Numata K."/>
            <person name="Arakawa K."/>
        </authorList>
    </citation>
    <scope>NUCLEOTIDE SEQUENCE</scope>
</reference>
<keyword evidence="2" id="KW-0547">Nucleotide-binding</keyword>